<dbReference type="GO" id="GO:0046677">
    <property type="term" value="P:response to antibiotic"/>
    <property type="evidence" value="ECO:0007669"/>
    <property type="project" value="InterPro"/>
</dbReference>
<reference evidence="2" key="1">
    <citation type="submission" date="2021-01" db="EMBL/GenBank/DDBJ databases">
        <title>Whole genome shotgun sequence of Virgisporangium ochraceum NBRC 16418.</title>
        <authorList>
            <person name="Komaki H."/>
            <person name="Tamura T."/>
        </authorList>
    </citation>
    <scope>NUCLEOTIDE SEQUENCE</scope>
    <source>
        <strain evidence="2">NBRC 16418</strain>
    </source>
</reference>
<gene>
    <name evidence="2" type="ORF">Voc01_013490</name>
</gene>
<dbReference type="InterPro" id="IPR012338">
    <property type="entry name" value="Beta-lactam/transpept-like"/>
</dbReference>
<dbReference type="PANTHER" id="PTHR35333:SF3">
    <property type="entry name" value="BETA-LACTAMASE-TYPE TRANSPEPTIDASE FOLD CONTAINING PROTEIN"/>
    <property type="match status" value="1"/>
</dbReference>
<dbReference type="EMBL" id="BOPH01000018">
    <property type="protein sequence ID" value="GIJ66432.1"/>
    <property type="molecule type" value="Genomic_DNA"/>
</dbReference>
<dbReference type="PANTHER" id="PTHR35333">
    <property type="entry name" value="BETA-LACTAMASE"/>
    <property type="match status" value="1"/>
</dbReference>
<dbReference type="GO" id="GO:0008800">
    <property type="term" value="F:beta-lactamase activity"/>
    <property type="evidence" value="ECO:0007669"/>
    <property type="project" value="InterPro"/>
</dbReference>
<dbReference type="InterPro" id="IPR000871">
    <property type="entry name" value="Beta-lactam_class-A"/>
</dbReference>
<dbReference type="RefSeq" id="WP_203926413.1">
    <property type="nucleotide sequence ID" value="NZ_BOPH01000018.1"/>
</dbReference>
<evidence type="ECO:0000313" key="3">
    <source>
        <dbReference type="Proteomes" id="UP000635606"/>
    </source>
</evidence>
<dbReference type="GO" id="GO:0030655">
    <property type="term" value="P:beta-lactam antibiotic catabolic process"/>
    <property type="evidence" value="ECO:0007669"/>
    <property type="project" value="InterPro"/>
</dbReference>
<accession>A0A8J4EC26</accession>
<keyword evidence="1" id="KW-0732">Signal</keyword>
<name>A0A8J4EC26_9ACTN</name>
<proteinExistence type="predicted"/>
<dbReference type="AlphaFoldDB" id="A0A8J4EC26"/>
<evidence type="ECO:0000256" key="1">
    <source>
        <dbReference type="SAM" id="SignalP"/>
    </source>
</evidence>
<sequence length="299" mass="31791">MVIRGTPFIAAVVMSAAAMLLMPDVVSTAHTPGQQPPRPGTAMEANLGDGVAVPPPVQAVQPAPAGTARTLRTGQVSITTTGFWSWSLIDRRTGALTGSANATTRSDTASMIKAWIAADYLRRQSDRGEGVEDSRLRALSQMIRDSDNSIAITYNALNGGTTSINRMIRTCGLTESRPVPSGSWSTTEVSARDGARLGVCLADGRAAGPKWTPWLMHEMRQIRGSGRFGIINAFPPDVAARVAMKNGWINRKDGKWHIACLAITDDWALSVLAQYPVTLGLSHGANICKQVAVQLGTTA</sequence>
<protein>
    <recommendedName>
        <fullName evidence="4">Beta-lactamase enzyme family protein</fullName>
    </recommendedName>
</protein>
<feature type="signal peptide" evidence="1">
    <location>
        <begin position="1"/>
        <end position="29"/>
    </location>
</feature>
<dbReference type="Proteomes" id="UP000635606">
    <property type="component" value="Unassembled WGS sequence"/>
</dbReference>
<organism evidence="2 3">
    <name type="scientific">Virgisporangium ochraceum</name>
    <dbReference type="NCBI Taxonomy" id="65505"/>
    <lineage>
        <taxon>Bacteria</taxon>
        <taxon>Bacillati</taxon>
        <taxon>Actinomycetota</taxon>
        <taxon>Actinomycetes</taxon>
        <taxon>Micromonosporales</taxon>
        <taxon>Micromonosporaceae</taxon>
        <taxon>Virgisporangium</taxon>
    </lineage>
</organism>
<evidence type="ECO:0008006" key="4">
    <source>
        <dbReference type="Google" id="ProtNLM"/>
    </source>
</evidence>
<evidence type="ECO:0000313" key="2">
    <source>
        <dbReference type="EMBL" id="GIJ66432.1"/>
    </source>
</evidence>
<dbReference type="SUPFAM" id="SSF56601">
    <property type="entry name" value="beta-lactamase/transpeptidase-like"/>
    <property type="match status" value="1"/>
</dbReference>
<keyword evidence="3" id="KW-1185">Reference proteome</keyword>
<feature type="chain" id="PRO_5035259561" description="Beta-lactamase enzyme family protein" evidence="1">
    <location>
        <begin position="30"/>
        <end position="299"/>
    </location>
</feature>
<dbReference type="Gene3D" id="3.40.710.10">
    <property type="entry name" value="DD-peptidase/beta-lactamase superfamily"/>
    <property type="match status" value="1"/>
</dbReference>
<comment type="caution">
    <text evidence="2">The sequence shown here is derived from an EMBL/GenBank/DDBJ whole genome shotgun (WGS) entry which is preliminary data.</text>
</comment>